<dbReference type="AlphaFoldDB" id="A0A7X8TPY4"/>
<name>A0A7X8TPY4_9VIBR</name>
<comment type="caution">
    <text evidence="1">The sequence shown here is derived from an EMBL/GenBank/DDBJ whole genome shotgun (WGS) entry which is preliminary data.</text>
</comment>
<evidence type="ECO:0000313" key="2">
    <source>
        <dbReference type="Proteomes" id="UP000535589"/>
    </source>
</evidence>
<dbReference type="Proteomes" id="UP000535589">
    <property type="component" value="Unassembled WGS sequence"/>
</dbReference>
<evidence type="ECO:0000313" key="1">
    <source>
        <dbReference type="EMBL" id="NLS12600.1"/>
    </source>
</evidence>
<dbReference type="EMBL" id="JABAIK010000005">
    <property type="protein sequence ID" value="NLS12600.1"/>
    <property type="molecule type" value="Genomic_DNA"/>
</dbReference>
<protein>
    <submittedName>
        <fullName evidence="1">Uncharacterized protein</fullName>
    </submittedName>
</protein>
<organism evidence="1 2">
    <name type="scientific">Vibrio agarilyticus</name>
    <dbReference type="NCBI Taxonomy" id="2726741"/>
    <lineage>
        <taxon>Bacteria</taxon>
        <taxon>Pseudomonadati</taxon>
        <taxon>Pseudomonadota</taxon>
        <taxon>Gammaproteobacteria</taxon>
        <taxon>Vibrionales</taxon>
        <taxon>Vibrionaceae</taxon>
        <taxon>Vibrio</taxon>
    </lineage>
</organism>
<accession>A0A7X8TPY4</accession>
<sequence length="139" mass="16009">MKITPLHLEGQLQLCQRDEFGQTLADAHVIAQGEQILVNIIPKRRMLSLLRSNLSHRRQRQIMVQRLQRLSYSSNVALTLEIEGHLIATLTPMPSGTLWTRLTHLCFQTGSIRLFPSGLIKYWFSPSRSTERPSSHRDH</sequence>
<dbReference type="RefSeq" id="WP_168835689.1">
    <property type="nucleotide sequence ID" value="NZ_JABAIK010000005.1"/>
</dbReference>
<proteinExistence type="predicted"/>
<reference evidence="1 2" key="1">
    <citation type="submission" date="2020-04" db="EMBL/GenBank/DDBJ databases">
        <title>Vibrio sp. SM6, a novel species isolated from seawater.</title>
        <authorList>
            <person name="Wang X."/>
        </authorList>
    </citation>
    <scope>NUCLEOTIDE SEQUENCE [LARGE SCALE GENOMIC DNA]</scope>
    <source>
        <strain evidence="1 2">SM6</strain>
    </source>
</reference>
<gene>
    <name evidence="1" type="ORF">HGP28_06745</name>
</gene>
<keyword evidence="2" id="KW-1185">Reference proteome</keyword>